<dbReference type="SUPFAM" id="SSF110004">
    <property type="entry name" value="Glycolipid transfer protein, GLTP"/>
    <property type="match status" value="1"/>
</dbReference>
<keyword evidence="3" id="KW-1185">Reference proteome</keyword>
<dbReference type="Gene3D" id="1.10.3520.10">
    <property type="entry name" value="Glycolipid transfer protein"/>
    <property type="match status" value="1"/>
</dbReference>
<reference evidence="2 3" key="1">
    <citation type="journal article" date="2018" name="Science">
        <title>The opium poppy genome and morphinan production.</title>
        <authorList>
            <person name="Guo L."/>
            <person name="Winzer T."/>
            <person name="Yang X."/>
            <person name="Li Y."/>
            <person name="Ning Z."/>
            <person name="He Z."/>
            <person name="Teodor R."/>
            <person name="Lu Y."/>
            <person name="Bowser T.A."/>
            <person name="Graham I.A."/>
            <person name="Ye K."/>
        </authorList>
    </citation>
    <scope>NUCLEOTIDE SEQUENCE [LARGE SCALE GENOMIC DNA]</scope>
    <source>
        <strain evidence="3">cv. HN1</strain>
        <tissue evidence="2">Leaves</tissue>
    </source>
</reference>
<dbReference type="Pfam" id="PF08718">
    <property type="entry name" value="GLTP"/>
    <property type="match status" value="1"/>
</dbReference>
<organism evidence="2 3">
    <name type="scientific">Papaver somniferum</name>
    <name type="common">Opium poppy</name>
    <dbReference type="NCBI Taxonomy" id="3469"/>
    <lineage>
        <taxon>Eukaryota</taxon>
        <taxon>Viridiplantae</taxon>
        <taxon>Streptophyta</taxon>
        <taxon>Embryophyta</taxon>
        <taxon>Tracheophyta</taxon>
        <taxon>Spermatophyta</taxon>
        <taxon>Magnoliopsida</taxon>
        <taxon>Ranunculales</taxon>
        <taxon>Papaveraceae</taxon>
        <taxon>Papaveroideae</taxon>
        <taxon>Papaver</taxon>
    </lineage>
</organism>
<dbReference type="GO" id="GO:0005737">
    <property type="term" value="C:cytoplasm"/>
    <property type="evidence" value="ECO:0007669"/>
    <property type="project" value="InterPro"/>
</dbReference>
<protein>
    <recommendedName>
        <fullName evidence="1">Glycolipid transfer protein domain-containing protein</fullName>
    </recommendedName>
</protein>
<evidence type="ECO:0000313" key="3">
    <source>
        <dbReference type="Proteomes" id="UP000316621"/>
    </source>
</evidence>
<proteinExistence type="predicted"/>
<dbReference type="InterPro" id="IPR014830">
    <property type="entry name" value="Glycolipid_transfer_prot_dom"/>
</dbReference>
<evidence type="ECO:0000313" key="2">
    <source>
        <dbReference type="EMBL" id="RZC48187.1"/>
    </source>
</evidence>
<dbReference type="OrthoDB" id="1908437at2759"/>
<dbReference type="Gramene" id="RZC48187">
    <property type="protein sequence ID" value="RZC48187"/>
    <property type="gene ID" value="C5167_041132"/>
</dbReference>
<gene>
    <name evidence="2" type="ORF">C5167_041132</name>
</gene>
<name>A0A4Y7IH01_PAPSO</name>
<evidence type="ECO:0000259" key="1">
    <source>
        <dbReference type="Pfam" id="PF08718"/>
    </source>
</evidence>
<feature type="domain" description="Glycolipid transfer protein" evidence="1">
    <location>
        <begin position="25"/>
        <end position="149"/>
    </location>
</feature>
<accession>A0A4Y7IH01</accession>
<dbReference type="EMBL" id="CM010715">
    <property type="protein sequence ID" value="RZC48187.1"/>
    <property type="molecule type" value="Genomic_DNA"/>
</dbReference>
<dbReference type="Proteomes" id="UP000316621">
    <property type="component" value="Chromosome 1"/>
</dbReference>
<dbReference type="GO" id="GO:0120013">
    <property type="term" value="F:lipid transfer activity"/>
    <property type="evidence" value="ECO:0007669"/>
    <property type="project" value="InterPro"/>
</dbReference>
<dbReference type="AlphaFoldDB" id="A0A4Y7IH01"/>
<sequence>MPTLLKTMSVAFRKLETTVNQGREIEVKPFIEACSTINSLTSHLHSGPISVVGDLNEEVSAIKNASTTYSTLNSMLEAGIERDNVLNLRRVIEVVENLFQDILDTDFDDEDDNSLVDQGYRAYSMVFGQHLGDSFRTNIAKFVHLIPSKGVPQRITGK</sequence>
<dbReference type="InterPro" id="IPR036497">
    <property type="entry name" value="GLTP_sf"/>
</dbReference>